<dbReference type="RefSeq" id="WP_017751245.1">
    <property type="nucleotide sequence ID" value="NZ_CBXI010000043.1"/>
</dbReference>
<dbReference type="HAMAP" id="MF_00267">
    <property type="entry name" value="MinC"/>
    <property type="match status" value="1"/>
</dbReference>
<evidence type="ECO:0000313" key="9">
    <source>
        <dbReference type="EMBL" id="CDL92603.1"/>
    </source>
</evidence>
<dbReference type="Gene3D" id="3.30.160.540">
    <property type="match status" value="1"/>
</dbReference>
<organism evidence="9 10">
    <name type="scientific">Clostridium tyrobutyricum DIVETGP</name>
    <dbReference type="NCBI Taxonomy" id="1408889"/>
    <lineage>
        <taxon>Bacteria</taxon>
        <taxon>Bacillati</taxon>
        <taxon>Bacillota</taxon>
        <taxon>Clostridia</taxon>
        <taxon>Eubacteriales</taxon>
        <taxon>Clostridiaceae</taxon>
        <taxon>Clostridium</taxon>
    </lineage>
</organism>
<keyword evidence="2 6" id="KW-0132">Cell division</keyword>
<proteinExistence type="inferred from homology"/>
<dbReference type="GO" id="GO:1901891">
    <property type="term" value="P:regulation of cell septum assembly"/>
    <property type="evidence" value="ECO:0007669"/>
    <property type="project" value="InterPro"/>
</dbReference>
<dbReference type="Pfam" id="PF03775">
    <property type="entry name" value="MinC_C"/>
    <property type="match status" value="1"/>
</dbReference>
<evidence type="ECO:0000259" key="7">
    <source>
        <dbReference type="Pfam" id="PF03775"/>
    </source>
</evidence>
<evidence type="ECO:0000256" key="6">
    <source>
        <dbReference type="HAMAP-Rule" id="MF_00267"/>
    </source>
</evidence>
<dbReference type="GO" id="GO:0000917">
    <property type="term" value="P:division septum assembly"/>
    <property type="evidence" value="ECO:0007669"/>
    <property type="project" value="UniProtKB-KW"/>
</dbReference>
<evidence type="ECO:0000256" key="1">
    <source>
        <dbReference type="ARBA" id="ARBA00006291"/>
    </source>
</evidence>
<comment type="caution">
    <text evidence="9">The sequence shown here is derived from an EMBL/GenBank/DDBJ whole genome shotgun (WGS) entry which is preliminary data.</text>
</comment>
<keyword evidence="3 6" id="KW-0717">Septation</keyword>
<evidence type="ECO:0000256" key="5">
    <source>
        <dbReference type="ARBA" id="ARBA00046874"/>
    </source>
</evidence>
<dbReference type="GO" id="GO:0000902">
    <property type="term" value="P:cell morphogenesis"/>
    <property type="evidence" value="ECO:0007669"/>
    <property type="project" value="InterPro"/>
</dbReference>
<comment type="subunit">
    <text evidence="5 6">Interacts with MinD and FtsZ.</text>
</comment>
<evidence type="ECO:0000313" key="10">
    <source>
        <dbReference type="Proteomes" id="UP000019482"/>
    </source>
</evidence>
<dbReference type="InterPro" id="IPR055219">
    <property type="entry name" value="MinC_N_1"/>
</dbReference>
<sequence length="213" mass="24350">MFDNNDNNIVIKGNRDGINIIINMNKFRDFDDMVETLNRRLSPGKTFYKGCTLKIITDFKYITDRQYRKLKDILFEEFLIKDCIFEDREEKSSKIFSGIYEGRTKFVRRTVRSGQVINYSGNIVVIGDVNSGSEIYAGGNIIVFGALRGFAHAGFSGNSKAIVASFYLEPEMLQIANMVTRSPEDSIKPRYPEVARIRGNTIIVEPYLPNKFI</sequence>
<dbReference type="PANTHER" id="PTHR34108">
    <property type="entry name" value="SEPTUM SITE-DETERMINING PROTEIN MINC"/>
    <property type="match status" value="1"/>
</dbReference>
<reference evidence="9 10" key="1">
    <citation type="journal article" date="2015" name="Genome Announc.">
        <title>Draft Genome Sequence of Clostridium tyrobutyricum Strain DIVETGP, Isolated from Cow's Milk for Grana Padano Production.</title>
        <authorList>
            <person name="Soggiu A."/>
            <person name="Piras C."/>
            <person name="Gaiarsa S."/>
            <person name="Sassera D."/>
            <person name="Roncada P."/>
            <person name="Bendixen E."/>
            <person name="Brasca M."/>
            <person name="Bonizzi L."/>
        </authorList>
    </citation>
    <scope>NUCLEOTIDE SEQUENCE [LARGE SCALE GENOMIC DNA]</scope>
    <source>
        <strain evidence="9 10">DIVETGP</strain>
    </source>
</reference>
<dbReference type="OrthoDB" id="9790810at2"/>
<comment type="function">
    <text evidence="6">Cell division inhibitor that blocks the formation of polar Z ring septums. Rapidly oscillates between the poles of the cell to destabilize FtsZ filaments that have formed before they mature into polar Z rings. Prevents FtsZ polymerization.</text>
</comment>
<dbReference type="Gene3D" id="2.160.20.70">
    <property type="match status" value="1"/>
</dbReference>
<protein>
    <recommendedName>
        <fullName evidence="6">Probable septum site-determining protein MinC</fullName>
    </recommendedName>
</protein>
<dbReference type="GeneID" id="29419170"/>
<dbReference type="NCBIfam" id="NF001775">
    <property type="entry name" value="PRK00513.1-6"/>
    <property type="match status" value="1"/>
</dbReference>
<evidence type="ECO:0000256" key="3">
    <source>
        <dbReference type="ARBA" id="ARBA00023210"/>
    </source>
</evidence>
<accession>W6N789</accession>
<dbReference type="AlphaFoldDB" id="W6N789"/>
<dbReference type="Proteomes" id="UP000019482">
    <property type="component" value="Unassembled WGS sequence"/>
</dbReference>
<dbReference type="InterPro" id="IPR013033">
    <property type="entry name" value="MinC"/>
</dbReference>
<dbReference type="PANTHER" id="PTHR34108:SF1">
    <property type="entry name" value="SEPTUM SITE-DETERMINING PROTEIN MINC"/>
    <property type="match status" value="1"/>
</dbReference>
<keyword evidence="4 6" id="KW-0131">Cell cycle</keyword>
<dbReference type="SUPFAM" id="SSF63848">
    <property type="entry name" value="Cell-division inhibitor MinC, C-terminal domain"/>
    <property type="match status" value="1"/>
</dbReference>
<gene>
    <name evidence="6" type="primary">minC</name>
    <name evidence="9" type="ORF">CTDIVETGP_2673</name>
</gene>
<dbReference type="InterPro" id="IPR005526">
    <property type="entry name" value="Septum_form_inhib_MinC_C"/>
</dbReference>
<dbReference type="InterPro" id="IPR016098">
    <property type="entry name" value="CAP/MinC_C"/>
</dbReference>
<evidence type="ECO:0000256" key="4">
    <source>
        <dbReference type="ARBA" id="ARBA00023306"/>
    </source>
</evidence>
<dbReference type="NCBIfam" id="TIGR01222">
    <property type="entry name" value="minC"/>
    <property type="match status" value="1"/>
</dbReference>
<keyword evidence="10" id="KW-1185">Reference proteome</keyword>
<dbReference type="Pfam" id="PF22642">
    <property type="entry name" value="MinC_N_1"/>
    <property type="match status" value="1"/>
</dbReference>
<name>W6N789_CLOTY</name>
<evidence type="ECO:0000259" key="8">
    <source>
        <dbReference type="Pfam" id="PF22642"/>
    </source>
</evidence>
<comment type="similarity">
    <text evidence="1 6">Belongs to the MinC family.</text>
</comment>
<dbReference type="InterPro" id="IPR036145">
    <property type="entry name" value="MinC_C_sf"/>
</dbReference>
<dbReference type="EMBL" id="CBXI010000043">
    <property type="protein sequence ID" value="CDL92603.1"/>
    <property type="molecule type" value="Genomic_DNA"/>
</dbReference>
<evidence type="ECO:0000256" key="2">
    <source>
        <dbReference type="ARBA" id="ARBA00022618"/>
    </source>
</evidence>
<feature type="domain" description="Septum site-determining protein MinC N-terminal" evidence="8">
    <location>
        <begin position="9"/>
        <end position="82"/>
    </location>
</feature>
<feature type="domain" description="Septum formation inhibitor MinC C-terminal" evidence="7">
    <location>
        <begin position="106"/>
        <end position="204"/>
    </location>
</feature>